<evidence type="ECO:0000256" key="2">
    <source>
        <dbReference type="PROSITE-ProRule" id="PRU00335"/>
    </source>
</evidence>
<dbReference type="InterPro" id="IPR009057">
    <property type="entry name" value="Homeodomain-like_sf"/>
</dbReference>
<dbReference type="AlphaFoldDB" id="A0A3S0A4H2"/>
<feature type="compositionally biased region" description="Basic residues" evidence="3">
    <location>
        <begin position="23"/>
        <end position="37"/>
    </location>
</feature>
<dbReference type="EMBL" id="RWKW01000088">
    <property type="protein sequence ID" value="RST84576.1"/>
    <property type="molecule type" value="Genomic_DNA"/>
</dbReference>
<dbReference type="GO" id="GO:0003677">
    <property type="term" value="F:DNA binding"/>
    <property type="evidence" value="ECO:0007669"/>
    <property type="project" value="UniProtKB-UniRule"/>
</dbReference>
<sequence length="332" mass="38255">MTKTRQSETRPVKTAAREPGRLSRARRRPRRRWRKRCACPSPVSGQRQGRGRKGTPRKSSIVLKIVNKWLPMRYVGRYRAWRGEDVGTENQTGSKVTKRQTRANPRVPSRGRGIMRYEGLLDSLEALLVDHDLEDIGLYQIAEHAGVPHASVYHFFPTKEAAFMALVQRYVSEIRSQQKHRPVPPEALRSWQEFLAEELREAIRFFRETPQAMKLFLGRFGGMETWRAEIAQNTSAAQLLFRRLNSAFHLPFIRDVETKLLTFIEVVDAVLGISYVRDGEINDEAVEEAHRASVAYFKLFLPDHLELREDVLARLDRGEPVLLDTDNCPPCP</sequence>
<dbReference type="Pfam" id="PF00440">
    <property type="entry name" value="TetR_N"/>
    <property type="match status" value="1"/>
</dbReference>
<dbReference type="Gene3D" id="1.10.357.10">
    <property type="entry name" value="Tetracycline Repressor, domain 2"/>
    <property type="match status" value="1"/>
</dbReference>
<dbReference type="Proteomes" id="UP000278398">
    <property type="component" value="Unassembled WGS sequence"/>
</dbReference>
<dbReference type="PROSITE" id="PS50977">
    <property type="entry name" value="HTH_TETR_2"/>
    <property type="match status" value="1"/>
</dbReference>
<dbReference type="InterPro" id="IPR001647">
    <property type="entry name" value="HTH_TetR"/>
</dbReference>
<accession>A0A3S0A4H2</accession>
<evidence type="ECO:0000313" key="5">
    <source>
        <dbReference type="EMBL" id="RST84576.1"/>
    </source>
</evidence>
<organism evidence="5 6">
    <name type="scientific">Aquibium carbonis</name>
    <dbReference type="NCBI Taxonomy" id="2495581"/>
    <lineage>
        <taxon>Bacteria</taxon>
        <taxon>Pseudomonadati</taxon>
        <taxon>Pseudomonadota</taxon>
        <taxon>Alphaproteobacteria</taxon>
        <taxon>Hyphomicrobiales</taxon>
        <taxon>Phyllobacteriaceae</taxon>
        <taxon>Aquibium</taxon>
    </lineage>
</organism>
<feature type="DNA-binding region" description="H-T-H motif" evidence="2">
    <location>
        <begin position="137"/>
        <end position="156"/>
    </location>
</feature>
<name>A0A3S0A4H2_9HYPH</name>
<comment type="caution">
    <text evidence="5">The sequence shown here is derived from an EMBL/GenBank/DDBJ whole genome shotgun (WGS) entry which is preliminary data.</text>
</comment>
<evidence type="ECO:0000313" key="6">
    <source>
        <dbReference type="Proteomes" id="UP000278398"/>
    </source>
</evidence>
<proteinExistence type="predicted"/>
<evidence type="ECO:0000256" key="3">
    <source>
        <dbReference type="SAM" id="MobiDB-lite"/>
    </source>
</evidence>
<evidence type="ECO:0000256" key="1">
    <source>
        <dbReference type="ARBA" id="ARBA00023125"/>
    </source>
</evidence>
<gene>
    <name evidence="5" type="ORF">EJC49_20250</name>
</gene>
<keyword evidence="1 2" id="KW-0238">DNA-binding</keyword>
<reference evidence="5 6" key="1">
    <citation type="submission" date="2018-12" db="EMBL/GenBank/DDBJ databases">
        <title>Mesorhizobium carbonis sp. nov., isolated from coal mine water.</title>
        <authorList>
            <person name="Xin W."/>
            <person name="Xu Z."/>
            <person name="Xiang F."/>
            <person name="Zhang J."/>
            <person name="Xi L."/>
            <person name="Liu J."/>
        </authorList>
    </citation>
    <scope>NUCLEOTIDE SEQUENCE [LARGE SCALE GENOMIC DNA]</scope>
    <source>
        <strain evidence="5 6">B2.3</strain>
    </source>
</reference>
<evidence type="ECO:0000259" key="4">
    <source>
        <dbReference type="PROSITE" id="PS50977"/>
    </source>
</evidence>
<dbReference type="OrthoDB" id="9808189at2"/>
<feature type="domain" description="HTH tetR-type" evidence="4">
    <location>
        <begin position="114"/>
        <end position="174"/>
    </location>
</feature>
<feature type="region of interest" description="Disordered" evidence="3">
    <location>
        <begin position="86"/>
        <end position="109"/>
    </location>
</feature>
<feature type="region of interest" description="Disordered" evidence="3">
    <location>
        <begin position="1"/>
        <end position="58"/>
    </location>
</feature>
<dbReference type="SUPFAM" id="SSF46689">
    <property type="entry name" value="Homeodomain-like"/>
    <property type="match status" value="1"/>
</dbReference>
<protein>
    <submittedName>
        <fullName evidence="5">TetR/AcrR family transcriptional regulator</fullName>
    </submittedName>
</protein>
<feature type="compositionally biased region" description="Basic and acidic residues" evidence="3">
    <location>
        <begin position="1"/>
        <end position="21"/>
    </location>
</feature>
<keyword evidence="6" id="KW-1185">Reference proteome</keyword>